<reference evidence="2 3" key="1">
    <citation type="submission" date="2015-01" db="EMBL/GenBank/DDBJ databases">
        <title>Genome Sequencing of Rickettsiales.</title>
        <authorList>
            <person name="Daugherty S.C."/>
            <person name="Su Q."/>
            <person name="Abolude K."/>
            <person name="Beier-Sexton M."/>
            <person name="Carlyon J.A."/>
            <person name="Carter R."/>
            <person name="Day N.P."/>
            <person name="Dumler S.J."/>
            <person name="Dyachenko V."/>
            <person name="Godinez A."/>
            <person name="Kurtti T.J."/>
            <person name="Lichay M."/>
            <person name="Mullins K.E."/>
            <person name="Ott S."/>
            <person name="Pappas-Brown V."/>
            <person name="Paris D.H."/>
            <person name="Patel P."/>
            <person name="Richards A.L."/>
            <person name="Sadzewicz L."/>
            <person name="Sears K."/>
            <person name="Seidman D."/>
            <person name="Sengamalay N."/>
            <person name="Stenos J."/>
            <person name="Tallon L.J."/>
            <person name="Vincent G."/>
            <person name="Fraser C.M."/>
            <person name="Munderloh U."/>
            <person name="Dunning-Hotopp J.C."/>
        </authorList>
    </citation>
    <scope>NUCLEOTIDE SEQUENCE [LARGE SCALE GENOMIC DNA]</scope>
    <source>
        <strain evidence="2 3">Pedreira</strain>
    </source>
</reference>
<dbReference type="AlphaFoldDB" id="A0A0F3MS82"/>
<dbReference type="GO" id="GO:0043531">
    <property type="term" value="F:ADP binding"/>
    <property type="evidence" value="ECO:0007669"/>
    <property type="project" value="InterPro"/>
</dbReference>
<protein>
    <submittedName>
        <fullName evidence="2">AAA domain protein</fullName>
    </submittedName>
</protein>
<dbReference type="Pfam" id="PF00931">
    <property type="entry name" value="NB-ARC"/>
    <property type="match status" value="1"/>
</dbReference>
<organism evidence="2 3">
    <name type="scientific">Rickettsia felis str. Pedreira</name>
    <dbReference type="NCBI Taxonomy" id="1359196"/>
    <lineage>
        <taxon>Bacteria</taxon>
        <taxon>Pseudomonadati</taxon>
        <taxon>Pseudomonadota</taxon>
        <taxon>Alphaproteobacteria</taxon>
        <taxon>Rickettsiales</taxon>
        <taxon>Rickettsiaceae</taxon>
        <taxon>Rickettsieae</taxon>
        <taxon>Rickettsia</taxon>
        <taxon>spotted fever group</taxon>
    </lineage>
</organism>
<name>A0A0F3MS82_RICFI</name>
<dbReference type="InterPro" id="IPR027417">
    <property type="entry name" value="P-loop_NTPase"/>
</dbReference>
<proteinExistence type="predicted"/>
<feature type="domain" description="NB-ARC" evidence="1">
    <location>
        <begin position="2"/>
        <end position="137"/>
    </location>
</feature>
<evidence type="ECO:0000313" key="3">
    <source>
        <dbReference type="Proteomes" id="UP000033475"/>
    </source>
</evidence>
<dbReference type="SUPFAM" id="SSF52540">
    <property type="entry name" value="P-loop containing nucleoside triphosphate hydrolases"/>
    <property type="match status" value="1"/>
</dbReference>
<comment type="caution">
    <text evidence="2">The sequence shown here is derived from an EMBL/GenBank/DDBJ whole genome shotgun (WGS) entry which is preliminary data.</text>
</comment>
<dbReference type="Proteomes" id="UP000033475">
    <property type="component" value="Unassembled WGS sequence"/>
</dbReference>
<dbReference type="EMBL" id="LANQ01000001">
    <property type="protein sequence ID" value="KJV58526.1"/>
    <property type="molecule type" value="Genomic_DNA"/>
</dbReference>
<sequence>MQKIEEVLSEKRFVTVSAFAGTGKSTIAIEYGCKQRDEAKKIVRFIYADSAYKVLEAYRQLAKEFAIYTIGEKKEDIIRLVHERIANLNSNTLFVFDNVEAYKDIETYINGIINMPNDKTQVIITTRNNNLSEDITNIKLLPFSNEEARLYLEKSLGNRLNEKDSYKLVEEFGSKDAVSPYRLSKAVAYLKENKLLKVNDYINYFKNSKDDHIETVLLLQLLEKSPLAWLIL</sequence>
<dbReference type="Gene3D" id="3.40.50.300">
    <property type="entry name" value="P-loop containing nucleotide triphosphate hydrolases"/>
    <property type="match status" value="1"/>
</dbReference>
<dbReference type="RefSeq" id="WP_011270382.1">
    <property type="nucleotide sequence ID" value="NZ_LANQ01000001.1"/>
</dbReference>
<dbReference type="InterPro" id="IPR002182">
    <property type="entry name" value="NB-ARC"/>
</dbReference>
<dbReference type="PATRIC" id="fig|1359196.3.peg.884"/>
<evidence type="ECO:0000313" key="2">
    <source>
        <dbReference type="EMBL" id="KJV58526.1"/>
    </source>
</evidence>
<evidence type="ECO:0000259" key="1">
    <source>
        <dbReference type="Pfam" id="PF00931"/>
    </source>
</evidence>
<accession>A0A0F3MS82</accession>
<gene>
    <name evidence="2" type="ORF">RFEPED_0911</name>
</gene>